<sequence length="253" mass="26968">MILAVVAGCSDGEPPTMPDVVGQQLDVALSDIDRAGISDEAEIIGGGLFGVVDESNWTVCDQLPLAGDAAVEQPRLTVERACGGDSALEGVQTDEDESELETKASEDVAGTGVKEGADGIGDPGVLTRKSSDEMAAVLDERDNCSELIGAFAKKYQGQEIQFNGTFVYMALHGDYSTRYDFLIQQGDVDPSAAGTGPVFQFRDVNIVHDLHLAGDIPETVGQGDRARFTAEVSEYNPDTCVLQLRPVRTVIRR</sequence>
<dbReference type="Proteomes" id="UP000224130">
    <property type="component" value="Unassembled WGS sequence"/>
</dbReference>
<protein>
    <submittedName>
        <fullName evidence="2">Uncharacterized protein DUF4839</fullName>
    </submittedName>
</protein>
<accession>A0A2A9ES87</accession>
<comment type="caution">
    <text evidence="2">The sequence shown here is derived from an EMBL/GenBank/DDBJ whole genome shotgun (WGS) entry which is preliminary data.</text>
</comment>
<dbReference type="RefSeq" id="WP_141538578.1">
    <property type="nucleotide sequence ID" value="NZ_PDJJ01000001.1"/>
</dbReference>
<gene>
    <name evidence="2" type="ORF">ATJ88_0063</name>
</gene>
<dbReference type="InterPro" id="IPR032290">
    <property type="entry name" value="DUF4839"/>
</dbReference>
<dbReference type="OrthoDB" id="3240480at2"/>
<keyword evidence="3" id="KW-1185">Reference proteome</keyword>
<dbReference type="AlphaFoldDB" id="A0A2A9ES87"/>
<evidence type="ECO:0000313" key="2">
    <source>
        <dbReference type="EMBL" id="PFG41426.1"/>
    </source>
</evidence>
<proteinExistence type="predicted"/>
<name>A0A2A9ES87_9MICO</name>
<evidence type="ECO:0000256" key="1">
    <source>
        <dbReference type="SAM" id="MobiDB-lite"/>
    </source>
</evidence>
<reference evidence="2 3" key="1">
    <citation type="submission" date="2017-10" db="EMBL/GenBank/DDBJ databases">
        <title>Sequencing the genomes of 1000 actinobacteria strains.</title>
        <authorList>
            <person name="Klenk H.-P."/>
        </authorList>
    </citation>
    <scope>NUCLEOTIDE SEQUENCE [LARGE SCALE GENOMIC DNA]</scope>
    <source>
        <strain evidence="2 3">DSM 21863</strain>
    </source>
</reference>
<dbReference type="EMBL" id="PDJJ01000001">
    <property type="protein sequence ID" value="PFG41426.1"/>
    <property type="molecule type" value="Genomic_DNA"/>
</dbReference>
<evidence type="ECO:0000313" key="3">
    <source>
        <dbReference type="Proteomes" id="UP000224130"/>
    </source>
</evidence>
<dbReference type="Pfam" id="PF16127">
    <property type="entry name" value="DUF4839"/>
    <property type="match status" value="1"/>
</dbReference>
<organism evidence="2 3">
    <name type="scientific">Isoptericola jiangsuensis</name>
    <dbReference type="NCBI Taxonomy" id="548579"/>
    <lineage>
        <taxon>Bacteria</taxon>
        <taxon>Bacillati</taxon>
        <taxon>Actinomycetota</taxon>
        <taxon>Actinomycetes</taxon>
        <taxon>Micrococcales</taxon>
        <taxon>Promicromonosporaceae</taxon>
        <taxon>Isoptericola</taxon>
    </lineage>
</organism>
<feature type="region of interest" description="Disordered" evidence="1">
    <location>
        <begin position="86"/>
        <end position="126"/>
    </location>
</feature>